<organism evidence="7 8">
    <name type="scientific">Vitis vinifera</name>
    <name type="common">Grape</name>
    <dbReference type="NCBI Taxonomy" id="29760"/>
    <lineage>
        <taxon>Eukaryota</taxon>
        <taxon>Viridiplantae</taxon>
        <taxon>Streptophyta</taxon>
        <taxon>Embryophyta</taxon>
        <taxon>Tracheophyta</taxon>
        <taxon>Spermatophyta</taxon>
        <taxon>Magnoliopsida</taxon>
        <taxon>eudicotyledons</taxon>
        <taxon>Gunneridae</taxon>
        <taxon>Pentapetalae</taxon>
        <taxon>rosids</taxon>
        <taxon>Vitales</taxon>
        <taxon>Vitaceae</taxon>
        <taxon>Viteae</taxon>
        <taxon>Vitis</taxon>
    </lineage>
</organism>
<dbReference type="InterPro" id="IPR015590">
    <property type="entry name" value="Aldehyde_DH_dom"/>
</dbReference>
<evidence type="ECO:0000256" key="4">
    <source>
        <dbReference type="ARBA" id="ARBA00023002"/>
    </source>
</evidence>
<protein>
    <recommendedName>
        <fullName evidence="3">Succinate-semialdehyde dehydrogenase, mitochondrial</fullName>
        <ecNumber evidence="2">1.2.1.24</ecNumber>
    </recommendedName>
    <alternativeName>
        <fullName evidence="5">NAD(+)-dependent succinic semialdehyde dehydrogenase</fullName>
    </alternativeName>
</protein>
<dbReference type="Gene3D" id="3.40.309.10">
    <property type="entry name" value="Aldehyde Dehydrogenase, Chain A, domain 2"/>
    <property type="match status" value="1"/>
</dbReference>
<dbReference type="EC" id="1.2.1.24" evidence="2"/>
<dbReference type="SUPFAM" id="SSF53720">
    <property type="entry name" value="ALDH-like"/>
    <property type="match status" value="1"/>
</dbReference>
<comment type="caution">
    <text evidence="7">The sequence shown here is derived from an EMBL/GenBank/DDBJ whole genome shotgun (WGS) entry which is preliminary data.</text>
</comment>
<keyword evidence="4" id="KW-0560">Oxidoreductase</keyword>
<comment type="similarity">
    <text evidence="1">Belongs to the aldehyde dehydrogenase family.</text>
</comment>
<evidence type="ECO:0000256" key="3">
    <source>
        <dbReference type="ARBA" id="ARBA00019842"/>
    </source>
</evidence>
<dbReference type="InterPro" id="IPR050740">
    <property type="entry name" value="Aldehyde_DH_Superfamily"/>
</dbReference>
<dbReference type="PROSITE" id="PS00070">
    <property type="entry name" value="ALDEHYDE_DEHYDR_CYS"/>
    <property type="match status" value="1"/>
</dbReference>
<dbReference type="Proteomes" id="UP000288805">
    <property type="component" value="Unassembled WGS sequence"/>
</dbReference>
<dbReference type="InterPro" id="IPR016160">
    <property type="entry name" value="Ald_DH_CS_CYS"/>
</dbReference>
<evidence type="ECO:0000256" key="5">
    <source>
        <dbReference type="ARBA" id="ARBA00030806"/>
    </source>
</evidence>
<dbReference type="PANTHER" id="PTHR43353">
    <property type="entry name" value="SUCCINATE-SEMIALDEHYDE DEHYDROGENASE, MITOCHONDRIAL"/>
    <property type="match status" value="1"/>
</dbReference>
<evidence type="ECO:0000259" key="6">
    <source>
        <dbReference type="Pfam" id="PF00171"/>
    </source>
</evidence>
<dbReference type="GO" id="GO:0004777">
    <property type="term" value="F:succinate-semialdehyde dehydrogenase (NAD+) activity"/>
    <property type="evidence" value="ECO:0007669"/>
    <property type="project" value="UniProtKB-EC"/>
</dbReference>
<dbReference type="InterPro" id="IPR016161">
    <property type="entry name" value="Ald_DH/histidinol_DH"/>
</dbReference>
<evidence type="ECO:0000256" key="2">
    <source>
        <dbReference type="ARBA" id="ARBA00013051"/>
    </source>
</evidence>
<dbReference type="Pfam" id="PF00171">
    <property type="entry name" value="Aldedh"/>
    <property type="match status" value="1"/>
</dbReference>
<evidence type="ECO:0000313" key="8">
    <source>
        <dbReference type="Proteomes" id="UP000288805"/>
    </source>
</evidence>
<reference evidence="7 8" key="1">
    <citation type="journal article" date="2018" name="PLoS Genet.">
        <title>Population sequencing reveals clonal diversity and ancestral inbreeding in the grapevine cultivar Chardonnay.</title>
        <authorList>
            <person name="Roach M.J."/>
            <person name="Johnson D.L."/>
            <person name="Bohlmann J."/>
            <person name="van Vuuren H.J."/>
            <person name="Jones S.J."/>
            <person name="Pretorius I.S."/>
            <person name="Schmidt S.A."/>
            <person name="Borneman A.R."/>
        </authorList>
    </citation>
    <scope>NUCLEOTIDE SEQUENCE [LARGE SCALE GENOMIC DNA]</scope>
    <source>
        <strain evidence="8">cv. Chardonnay</strain>
        <tissue evidence="7">Leaf</tissue>
    </source>
</reference>
<gene>
    <name evidence="7" type="primary">ALDH5F1_2</name>
    <name evidence="7" type="ORF">CK203_114234</name>
</gene>
<dbReference type="EMBL" id="QGNW01001558">
    <property type="protein sequence ID" value="RVW36821.1"/>
    <property type="molecule type" value="Genomic_DNA"/>
</dbReference>
<dbReference type="InterPro" id="IPR016163">
    <property type="entry name" value="Ald_DH_C"/>
</dbReference>
<feature type="domain" description="Aldehyde dehydrogenase" evidence="6">
    <location>
        <begin position="13"/>
        <end position="83"/>
    </location>
</feature>
<proteinExistence type="inferred from homology"/>
<evidence type="ECO:0000313" key="7">
    <source>
        <dbReference type="EMBL" id="RVW36821.1"/>
    </source>
</evidence>
<name>A0A438DMZ0_VITVI</name>
<dbReference type="PANTHER" id="PTHR43353:SF5">
    <property type="entry name" value="SUCCINATE-SEMIALDEHYDE DEHYDROGENASE, MITOCHONDRIAL"/>
    <property type="match status" value="1"/>
</dbReference>
<sequence length="206" mass="23328">MTWINKLGTELGTKFRNSGQTCVCANRILVQEGIYEKFAIAFSQAVQSMQVGEGFTEGVVQGPLINEAAVQKVESFVKDAVSKVLFLNCFANRWVKSLAILNKALLGKWSWRFASEREAFWNQVIRGKYGRIEVAGVLTKDKWSLFALAVSKEAWVKDVWNVSKGGGSWSPCFTRPFNDWEVDEVERLLLWLGGKRVNLDEEDRVL</sequence>
<dbReference type="AlphaFoldDB" id="A0A438DMZ0"/>
<accession>A0A438DMZ0</accession>
<evidence type="ECO:0000256" key="1">
    <source>
        <dbReference type="ARBA" id="ARBA00009986"/>
    </source>
</evidence>